<sequence>MNYANLNEFLKRGQPVFAKGPVALIFAEDPVEVDSTILHHLKIGFRNVVVFGGPTIEIDQDITQGPSAARVHFVSYDLLPDNALPQAVNAVSDVMVGQWIYYCYNAEYLFFPFCETRTIGEMVTFHTEERRDAMLTYAVDLYARDLTDHPDAVDLNEAYLDRSGYFALGRPDANRHPKERQLDFFGGLRWRFEEYVPKPRRKIDRISIFRANPDARLMGDHTFTVEEYNTYACPWHHNLTAAVASFRAAKALRRNPGSSFNINTFMWHASTKFEWDSAQLMDLGLMEPGQWF</sequence>
<name>A0A850Q848_9RHOB</name>
<evidence type="ECO:0000313" key="1">
    <source>
        <dbReference type="EMBL" id="NVO25094.1"/>
    </source>
</evidence>
<dbReference type="EMBL" id="JABCJE010000011">
    <property type="protein sequence ID" value="NVO25094.1"/>
    <property type="molecule type" value="Genomic_DNA"/>
</dbReference>
<organism evidence="1 2">
    <name type="scientific">Donghicola mangrovi</name>
    <dbReference type="NCBI Taxonomy" id="2729614"/>
    <lineage>
        <taxon>Bacteria</taxon>
        <taxon>Pseudomonadati</taxon>
        <taxon>Pseudomonadota</taxon>
        <taxon>Alphaproteobacteria</taxon>
        <taxon>Rhodobacterales</taxon>
        <taxon>Roseobacteraceae</taxon>
        <taxon>Donghicola</taxon>
    </lineage>
</organism>
<dbReference type="Proteomes" id="UP000592216">
    <property type="component" value="Unassembled WGS sequence"/>
</dbReference>
<reference evidence="1 2" key="1">
    <citation type="submission" date="2020-04" db="EMBL/GenBank/DDBJ databases">
        <title>Donghicola sp., a member of the Rhodobacteraceae family isolated from mangrove forest in Thailand.</title>
        <authorList>
            <person name="Charoenyingcharoen P."/>
            <person name="Yukphan P."/>
        </authorList>
    </citation>
    <scope>NUCLEOTIDE SEQUENCE [LARGE SCALE GENOMIC DNA]</scope>
    <source>
        <strain evidence="1 2">B5-SW-15</strain>
    </source>
</reference>
<evidence type="ECO:0000313" key="2">
    <source>
        <dbReference type="Proteomes" id="UP000592216"/>
    </source>
</evidence>
<dbReference type="AlphaFoldDB" id="A0A850Q848"/>
<accession>A0A850Q848</accession>
<gene>
    <name evidence="1" type="ORF">HJ536_17185</name>
</gene>
<dbReference type="RefSeq" id="WP_177158674.1">
    <property type="nucleotide sequence ID" value="NZ_JABCJE010000011.1"/>
</dbReference>
<protein>
    <submittedName>
        <fullName evidence="1">Uncharacterized protein</fullName>
    </submittedName>
</protein>
<comment type="caution">
    <text evidence="1">The sequence shown here is derived from an EMBL/GenBank/DDBJ whole genome shotgun (WGS) entry which is preliminary data.</text>
</comment>
<proteinExistence type="predicted"/>